<comment type="similarity">
    <text evidence="1 6">Belongs to the cytochrome P450 family.</text>
</comment>
<gene>
    <name evidence="7" type="ORF">PICST_49761</name>
</gene>
<dbReference type="PANTHER" id="PTHR46300:SF9">
    <property type="entry name" value="P450, PUTATIVE-RELATED"/>
    <property type="match status" value="1"/>
</dbReference>
<feature type="non-terminal residue" evidence="7">
    <location>
        <position position="1"/>
    </location>
</feature>
<dbReference type="STRING" id="322104.A3LYQ1"/>
<evidence type="ECO:0000256" key="5">
    <source>
        <dbReference type="PIRSR" id="PIRSR602401-1"/>
    </source>
</evidence>
<organism evidence="7 8">
    <name type="scientific">Scheffersomyces stipitis (strain ATCC 58785 / CBS 6054 / NBRC 10063 / NRRL Y-11545)</name>
    <name type="common">Yeast</name>
    <name type="synonym">Pichia stipitis</name>
    <dbReference type="NCBI Taxonomy" id="322104"/>
    <lineage>
        <taxon>Eukaryota</taxon>
        <taxon>Fungi</taxon>
        <taxon>Dikarya</taxon>
        <taxon>Ascomycota</taxon>
        <taxon>Saccharomycotina</taxon>
        <taxon>Pichiomycetes</taxon>
        <taxon>Debaryomycetaceae</taxon>
        <taxon>Scheffersomyces</taxon>
    </lineage>
</organism>
<dbReference type="OrthoDB" id="1055148at2759"/>
<evidence type="ECO:0000256" key="3">
    <source>
        <dbReference type="ARBA" id="ARBA00023002"/>
    </source>
</evidence>
<dbReference type="GO" id="GO:0020037">
    <property type="term" value="F:heme binding"/>
    <property type="evidence" value="ECO:0007669"/>
    <property type="project" value="InterPro"/>
</dbReference>
<keyword evidence="2 5" id="KW-0479">Metal-binding</keyword>
<dbReference type="SUPFAM" id="SSF48264">
    <property type="entry name" value="Cytochrome P450"/>
    <property type="match status" value="1"/>
</dbReference>
<dbReference type="InterPro" id="IPR036396">
    <property type="entry name" value="Cyt_P450_sf"/>
</dbReference>
<dbReference type="InterPro" id="IPR017972">
    <property type="entry name" value="Cyt_P450_CS"/>
</dbReference>
<comment type="cofactor">
    <cofactor evidence="5">
        <name>heme</name>
        <dbReference type="ChEBI" id="CHEBI:30413"/>
    </cofactor>
</comment>
<dbReference type="HOGENOM" id="CLU_001570_2_4_1"/>
<keyword evidence="6" id="KW-0503">Monooxygenase</keyword>
<evidence type="ECO:0000256" key="2">
    <source>
        <dbReference type="ARBA" id="ARBA00022723"/>
    </source>
</evidence>
<dbReference type="GO" id="GO:0016705">
    <property type="term" value="F:oxidoreductase activity, acting on paired donors, with incorporation or reduction of molecular oxygen"/>
    <property type="evidence" value="ECO:0007669"/>
    <property type="project" value="InterPro"/>
</dbReference>
<dbReference type="AlphaFoldDB" id="A3LYQ1"/>
<dbReference type="InParanoid" id="A3LYQ1"/>
<protein>
    <submittedName>
        <fullName evidence="7">Cytochrome P450 1A1</fullName>
    </submittedName>
</protein>
<feature type="binding site" description="axial binding residue" evidence="5">
    <location>
        <position position="437"/>
    </location>
    <ligand>
        <name>heme</name>
        <dbReference type="ChEBI" id="CHEBI:30413"/>
    </ligand>
    <ligandPart>
        <name>Fe</name>
        <dbReference type="ChEBI" id="CHEBI:18248"/>
    </ligandPart>
</feature>
<evidence type="ECO:0000256" key="4">
    <source>
        <dbReference type="ARBA" id="ARBA00023004"/>
    </source>
</evidence>
<dbReference type="InterPro" id="IPR002401">
    <property type="entry name" value="Cyt_P450_E_grp-I"/>
</dbReference>
<evidence type="ECO:0000256" key="1">
    <source>
        <dbReference type="ARBA" id="ARBA00010617"/>
    </source>
</evidence>
<dbReference type="PRINTS" id="PR00385">
    <property type="entry name" value="P450"/>
</dbReference>
<keyword evidence="3 6" id="KW-0560">Oxidoreductase</keyword>
<proteinExistence type="inferred from homology"/>
<dbReference type="EMBL" id="CP000501">
    <property type="protein sequence ID" value="ABN68210.2"/>
    <property type="molecule type" value="Genomic_DNA"/>
</dbReference>
<dbReference type="GO" id="GO:0004497">
    <property type="term" value="F:monooxygenase activity"/>
    <property type="evidence" value="ECO:0007669"/>
    <property type="project" value="UniProtKB-KW"/>
</dbReference>
<dbReference type="GO" id="GO:0005506">
    <property type="term" value="F:iron ion binding"/>
    <property type="evidence" value="ECO:0007669"/>
    <property type="project" value="InterPro"/>
</dbReference>
<dbReference type="KEGG" id="pic:PICST_49761"/>
<evidence type="ECO:0000313" key="8">
    <source>
        <dbReference type="Proteomes" id="UP000002258"/>
    </source>
</evidence>
<reference evidence="7 8" key="1">
    <citation type="journal article" date="2007" name="Nat. Biotechnol.">
        <title>Genome sequence of the lignocellulose-bioconverting and xylose-fermenting yeast Pichia stipitis.</title>
        <authorList>
            <person name="Jeffries T.W."/>
            <person name="Grigoriev I.V."/>
            <person name="Grimwood J."/>
            <person name="Laplaza J.M."/>
            <person name="Aerts A."/>
            <person name="Salamov A."/>
            <person name="Schmutz J."/>
            <person name="Lindquist E."/>
            <person name="Dehal P."/>
            <person name="Shapiro H."/>
            <person name="Jin Y.S."/>
            <person name="Passoth V."/>
            <person name="Richardson P.M."/>
        </authorList>
    </citation>
    <scope>NUCLEOTIDE SEQUENCE [LARGE SCALE GENOMIC DNA]</scope>
    <source>
        <strain evidence="8">ATCC 58785 / CBS 6054 / NBRC 10063 / NRRL Y-11545</strain>
    </source>
</reference>
<dbReference type="InterPro" id="IPR050364">
    <property type="entry name" value="Cytochrome_P450_fung"/>
</dbReference>
<dbReference type="Gene3D" id="1.10.630.10">
    <property type="entry name" value="Cytochrome P450"/>
    <property type="match status" value="1"/>
</dbReference>
<keyword evidence="8" id="KW-1185">Reference proteome</keyword>
<name>A3LYQ1_PICST</name>
<dbReference type="RefSeq" id="XP_001386239.2">
    <property type="nucleotide sequence ID" value="XM_001386202.1"/>
</dbReference>
<dbReference type="OMA" id="DPRAYWQ"/>
<dbReference type="PRINTS" id="PR00463">
    <property type="entry name" value="EP450I"/>
</dbReference>
<dbReference type="PANTHER" id="PTHR46300">
    <property type="entry name" value="P450, PUTATIVE (EUROFUNG)-RELATED-RELATED"/>
    <property type="match status" value="1"/>
</dbReference>
<sequence length="509" mass="57812">ISGVFKIPGYPIVGNLFQVINNPAQVFMKWSEVFNVSLFQIRFGSRSVVVVNSFEDVTRLWIKYSCSNNSRPVSYTFHQVVSSTRGFTVGSTPAGESYKRKRKSISQHLNHRAVERSKSTLDKEVEYMINQMISRNHELSGPPSVNMFRNSKCELADIDMKIYFQQFALRSSVFFAFGIHLDCFGKDSKLCNEIIEVESAIMKFRSPIANLEDFLPILRYFPGKFKKAAEFRERRDRYMNKLYKTMIEGIVVGNADAVASIVGTIKIEQDQQMNKLTEEEIQSICLTLVSAGLDNTALNINHLMGHFSQPFYGAALQKKAYDALLAGSNGDICQAWDDAVDVKCPYVIALVQESLRYFTVLPLGLPRITTKDIVYNGAFIPKETILIMNAFAANHDSCVFQSPYEFIPERWLDAETGELIDKHDLIHLSFGAGSRMCAGIQLAINEMYTFTSRLVLYFKIKPPTCGAIMDLDPFRNNENPSATSFEPKPFKVRLEPRYSDSLYNKLRRS</sequence>
<evidence type="ECO:0000256" key="6">
    <source>
        <dbReference type="RuleBase" id="RU000461"/>
    </source>
</evidence>
<dbReference type="eggNOG" id="KOG0156">
    <property type="taxonomic scope" value="Eukaryota"/>
</dbReference>
<accession>A3LYQ1</accession>
<dbReference type="Pfam" id="PF00067">
    <property type="entry name" value="p450"/>
    <property type="match status" value="1"/>
</dbReference>
<keyword evidence="5 6" id="KW-0349">Heme</keyword>
<keyword evidence="4 5" id="KW-0408">Iron</keyword>
<dbReference type="Proteomes" id="UP000002258">
    <property type="component" value="Chromosome 7"/>
</dbReference>
<dbReference type="CDD" id="cd11066">
    <property type="entry name" value="CYP_PhacA-like"/>
    <property type="match status" value="1"/>
</dbReference>
<dbReference type="GeneID" id="4840577"/>
<dbReference type="InterPro" id="IPR001128">
    <property type="entry name" value="Cyt_P450"/>
</dbReference>
<dbReference type="PROSITE" id="PS00086">
    <property type="entry name" value="CYTOCHROME_P450"/>
    <property type="match status" value="1"/>
</dbReference>
<evidence type="ECO:0000313" key="7">
    <source>
        <dbReference type="EMBL" id="ABN68210.2"/>
    </source>
</evidence>